<dbReference type="Pfam" id="PF04607">
    <property type="entry name" value="RelA_SpoT"/>
    <property type="match status" value="1"/>
</dbReference>
<keyword evidence="5" id="KW-1185">Reference proteome</keyword>
<evidence type="ECO:0000313" key="4">
    <source>
        <dbReference type="EMBL" id="UOQ48505.1"/>
    </source>
</evidence>
<dbReference type="InterPro" id="IPR052366">
    <property type="entry name" value="GTP_Pyrophosphokinase"/>
</dbReference>
<evidence type="ECO:0000259" key="3">
    <source>
        <dbReference type="SMART" id="SM00954"/>
    </source>
</evidence>
<dbReference type="SMART" id="SM00954">
    <property type="entry name" value="RelA_SpoT"/>
    <property type="match status" value="1"/>
</dbReference>
<name>A0ABY4EVT1_9BACI</name>
<dbReference type="PANTHER" id="PTHR47837:SF2">
    <property type="entry name" value="GTP PYROPHOSPHOKINASE YWAC"/>
    <property type="match status" value="1"/>
</dbReference>
<protein>
    <submittedName>
        <fullName evidence="4">GTP pyrophosphokinase family protein</fullName>
    </submittedName>
</protein>
<accession>A0ABY4EVT1</accession>
<dbReference type="Gene3D" id="1.10.287.860">
    <property type="entry name" value="Nucleotidyltransferase"/>
    <property type="match status" value="1"/>
</dbReference>
<evidence type="ECO:0000256" key="2">
    <source>
        <dbReference type="SAM" id="Coils"/>
    </source>
</evidence>
<comment type="pathway">
    <text evidence="1">Purine metabolism; ppGpp biosynthesis; ppGpp from GTP: step 1/2.</text>
</comment>
<evidence type="ECO:0000256" key="1">
    <source>
        <dbReference type="ARBA" id="ARBA00004976"/>
    </source>
</evidence>
<reference evidence="4 5" key="1">
    <citation type="submission" date="2022-04" db="EMBL/GenBank/DDBJ databases">
        <title>Gracilibacillus sp. isolated from saltern.</title>
        <authorList>
            <person name="Won M."/>
            <person name="Lee C.-M."/>
            <person name="Woen H.-Y."/>
            <person name="Kwon S.-W."/>
        </authorList>
    </citation>
    <scope>NUCLEOTIDE SEQUENCE [LARGE SCALE GENOMIC DNA]</scope>
    <source>
        <strain evidence="4 5">SSWR10-1</strain>
    </source>
</reference>
<keyword evidence="2" id="KW-0175">Coiled coil</keyword>
<feature type="domain" description="RelA/SpoT" evidence="3">
    <location>
        <begin position="51"/>
        <end position="174"/>
    </location>
</feature>
<dbReference type="PANTHER" id="PTHR47837">
    <property type="entry name" value="GTP PYROPHOSPHOKINASE YJBM"/>
    <property type="match status" value="1"/>
</dbReference>
<dbReference type="InterPro" id="IPR043519">
    <property type="entry name" value="NT_sf"/>
</dbReference>
<organism evidence="4 5">
    <name type="scientific">Gracilibacillus caseinilyticus</name>
    <dbReference type="NCBI Taxonomy" id="2932256"/>
    <lineage>
        <taxon>Bacteria</taxon>
        <taxon>Bacillati</taxon>
        <taxon>Bacillota</taxon>
        <taxon>Bacilli</taxon>
        <taxon>Bacillales</taxon>
        <taxon>Bacillaceae</taxon>
        <taxon>Gracilibacillus</taxon>
    </lineage>
</organism>
<evidence type="ECO:0000313" key="5">
    <source>
        <dbReference type="Proteomes" id="UP000831782"/>
    </source>
</evidence>
<dbReference type="EMBL" id="CP095072">
    <property type="protein sequence ID" value="UOQ48505.1"/>
    <property type="molecule type" value="Genomic_DNA"/>
</dbReference>
<feature type="coiled-coil region" evidence="2">
    <location>
        <begin position="189"/>
        <end position="216"/>
    </location>
</feature>
<sequence length="234" mass="27948">METHLQQLRVELVRFMMVYKFALEEVHTKINILQQEFQYMHDYNPIEHVKSRVKSPESILKKIRKKDIPLSITEIQENIRDIAGIRINCSFKKDIYRISQMLENQKDITVIQKKDYIINPKSNGYRSMHLIIQIPIFMSDRVENVFVEIQIRTIAMDFWASLEHKIYYKYNKDIPDRLKAELKDAASSATELDRKMESIHQEINEIKQQTDLLSDQDEEMIFPMELLKEIVDNN</sequence>
<dbReference type="SUPFAM" id="SSF81301">
    <property type="entry name" value="Nucleotidyltransferase"/>
    <property type="match status" value="1"/>
</dbReference>
<dbReference type="InterPro" id="IPR007685">
    <property type="entry name" value="RelA_SpoT"/>
</dbReference>
<dbReference type="RefSeq" id="WP_244719110.1">
    <property type="nucleotide sequence ID" value="NZ_CP095072.1"/>
</dbReference>
<dbReference type="Proteomes" id="UP000831782">
    <property type="component" value="Chromosome"/>
</dbReference>
<dbReference type="CDD" id="cd05399">
    <property type="entry name" value="NT_Rel-Spo_like"/>
    <property type="match status" value="1"/>
</dbReference>
<dbReference type="Gene3D" id="3.30.460.10">
    <property type="entry name" value="Beta Polymerase, domain 2"/>
    <property type="match status" value="1"/>
</dbReference>
<proteinExistence type="predicted"/>
<gene>
    <name evidence="4" type="ORF">MUN88_21160</name>
</gene>